<dbReference type="Proteomes" id="UP000801492">
    <property type="component" value="Unassembled WGS sequence"/>
</dbReference>
<organism evidence="1 2">
    <name type="scientific">Ignelater luminosus</name>
    <name type="common">Cucubano</name>
    <name type="synonym">Pyrophorus luminosus</name>
    <dbReference type="NCBI Taxonomy" id="2038154"/>
    <lineage>
        <taxon>Eukaryota</taxon>
        <taxon>Metazoa</taxon>
        <taxon>Ecdysozoa</taxon>
        <taxon>Arthropoda</taxon>
        <taxon>Hexapoda</taxon>
        <taxon>Insecta</taxon>
        <taxon>Pterygota</taxon>
        <taxon>Neoptera</taxon>
        <taxon>Endopterygota</taxon>
        <taxon>Coleoptera</taxon>
        <taxon>Polyphaga</taxon>
        <taxon>Elateriformia</taxon>
        <taxon>Elateroidea</taxon>
        <taxon>Elateridae</taxon>
        <taxon>Agrypninae</taxon>
        <taxon>Pyrophorini</taxon>
        <taxon>Ignelater</taxon>
    </lineage>
</organism>
<gene>
    <name evidence="1" type="ORF">ILUMI_05765</name>
</gene>
<accession>A0A8K0GID8</accession>
<protein>
    <submittedName>
        <fullName evidence="1">Uncharacterized protein</fullName>
    </submittedName>
</protein>
<evidence type="ECO:0000313" key="2">
    <source>
        <dbReference type="Proteomes" id="UP000801492"/>
    </source>
</evidence>
<proteinExistence type="predicted"/>
<evidence type="ECO:0000313" key="1">
    <source>
        <dbReference type="EMBL" id="KAF2900421.1"/>
    </source>
</evidence>
<name>A0A8K0GID8_IGNLU</name>
<dbReference type="EMBL" id="VTPC01002201">
    <property type="protein sequence ID" value="KAF2900421.1"/>
    <property type="molecule type" value="Genomic_DNA"/>
</dbReference>
<comment type="caution">
    <text evidence="1">The sequence shown here is derived from an EMBL/GenBank/DDBJ whole genome shotgun (WGS) entry which is preliminary data.</text>
</comment>
<reference evidence="1" key="1">
    <citation type="submission" date="2019-08" db="EMBL/GenBank/DDBJ databases">
        <title>The genome of the North American firefly Photinus pyralis.</title>
        <authorList>
            <consortium name="Photinus pyralis genome working group"/>
            <person name="Fallon T.R."/>
            <person name="Sander Lower S.E."/>
            <person name="Weng J.-K."/>
        </authorList>
    </citation>
    <scope>NUCLEOTIDE SEQUENCE</scope>
    <source>
        <strain evidence="1">TRF0915ILg1</strain>
        <tissue evidence="1">Whole body</tissue>
    </source>
</reference>
<dbReference type="AlphaFoldDB" id="A0A8K0GID8"/>
<sequence>MRALSALLLQQRQTEEPQGRLSGDNGEIKKELTSENLTQKSREGHWIKICALAKKIMNKKEDELAEQGRRKLIKLMRAKPDFGPRQMVYCRFPDPCSCLALLTRHETPEPTLSLFLLCV</sequence>
<keyword evidence="2" id="KW-1185">Reference proteome</keyword>